<feature type="chain" id="PRO_5009313841" evidence="2">
    <location>
        <begin position="20"/>
        <end position="198"/>
    </location>
</feature>
<feature type="compositionally biased region" description="Low complexity" evidence="1">
    <location>
        <begin position="165"/>
        <end position="178"/>
    </location>
</feature>
<proteinExistence type="predicted"/>
<protein>
    <submittedName>
        <fullName evidence="4">Lysine-rich arabinogalactan protein 19-like</fullName>
    </submittedName>
</protein>
<name>A0A1I7ZSI8_9BILA</name>
<evidence type="ECO:0000313" key="4">
    <source>
        <dbReference type="WBParaSite" id="L893_g29385.t1"/>
    </source>
</evidence>
<dbReference type="AlphaFoldDB" id="A0A1I7ZSI8"/>
<evidence type="ECO:0000256" key="1">
    <source>
        <dbReference type="SAM" id="MobiDB-lite"/>
    </source>
</evidence>
<accession>A0A1I7ZSI8</accession>
<feature type="signal peptide" evidence="2">
    <location>
        <begin position="1"/>
        <end position="19"/>
    </location>
</feature>
<feature type="region of interest" description="Disordered" evidence="1">
    <location>
        <begin position="134"/>
        <end position="178"/>
    </location>
</feature>
<evidence type="ECO:0000256" key="2">
    <source>
        <dbReference type="SAM" id="SignalP"/>
    </source>
</evidence>
<keyword evidence="2" id="KW-0732">Signal</keyword>
<dbReference type="WBParaSite" id="L893_g29385.t1">
    <property type="protein sequence ID" value="L893_g29385.t1"/>
    <property type="gene ID" value="L893_g29385"/>
</dbReference>
<dbReference type="Proteomes" id="UP000095287">
    <property type="component" value="Unplaced"/>
</dbReference>
<evidence type="ECO:0000313" key="3">
    <source>
        <dbReference type="Proteomes" id="UP000095287"/>
    </source>
</evidence>
<keyword evidence="3" id="KW-1185">Reference proteome</keyword>
<reference evidence="4" key="1">
    <citation type="submission" date="2016-11" db="UniProtKB">
        <authorList>
            <consortium name="WormBaseParasite"/>
        </authorList>
    </citation>
    <scope>IDENTIFICATION</scope>
</reference>
<organism evidence="3 4">
    <name type="scientific">Steinernema glaseri</name>
    <dbReference type="NCBI Taxonomy" id="37863"/>
    <lineage>
        <taxon>Eukaryota</taxon>
        <taxon>Metazoa</taxon>
        <taxon>Ecdysozoa</taxon>
        <taxon>Nematoda</taxon>
        <taxon>Chromadorea</taxon>
        <taxon>Rhabditida</taxon>
        <taxon>Tylenchina</taxon>
        <taxon>Panagrolaimomorpha</taxon>
        <taxon>Strongyloidoidea</taxon>
        <taxon>Steinernematidae</taxon>
        <taxon>Steinernema</taxon>
    </lineage>
</organism>
<sequence length="198" mass="20094">MTSQVTVFVTAALVVICHAQQPTLPTLAPGGLLITTMRPPLLPISPMPMNTVLPGQGIPNPAQPIQRPMVTPATVTGQTSPPLTGDISLPPLANISLTIAPPTLPSLPGPPLPTMAPIGGSSTTAGIFGVTTMSPPTTLTPHRGEESNGNPNASSPLPPLGASQTPTTPLPMQTTTKGTTTSHLAVGLVLMSVAVFFK</sequence>